<reference evidence="1 2" key="1">
    <citation type="submission" date="2016-09" db="EMBL/GenBank/DDBJ databases">
        <title>The complete genome sequences of Rhizobium gallicum, symbiovars gallicum and phaseoli, symbionts associated to common bean (Phaseolus vulgaris).</title>
        <authorList>
            <person name="Bustos P."/>
            <person name="Santamaria R.I."/>
            <person name="Perez-Carrascal O.M."/>
            <person name="Juarez S."/>
            <person name="Lozano L."/>
            <person name="Martinez-Flores I."/>
            <person name="Martinez-Romero E."/>
            <person name="Cevallos M."/>
            <person name="Romero D."/>
            <person name="Davila G."/>
            <person name="Gonzalez V."/>
        </authorList>
    </citation>
    <scope>NUCLEOTIDE SEQUENCE [LARGE SCALE GENOMIC DNA]</scope>
    <source>
        <strain evidence="1 2">8C-3</strain>
    </source>
</reference>
<dbReference type="AlphaFoldDB" id="A0A1L5P262"/>
<evidence type="ECO:0000313" key="1">
    <source>
        <dbReference type="EMBL" id="APO74240.1"/>
    </source>
</evidence>
<organism evidence="1 2">
    <name type="scientific">Rhizobium etli 8C-3</name>
    <dbReference type="NCBI Taxonomy" id="538025"/>
    <lineage>
        <taxon>Bacteria</taxon>
        <taxon>Pseudomonadati</taxon>
        <taxon>Pseudomonadota</taxon>
        <taxon>Alphaproteobacteria</taxon>
        <taxon>Hyphomicrobiales</taxon>
        <taxon>Rhizobiaceae</taxon>
        <taxon>Rhizobium/Agrobacterium group</taxon>
        <taxon>Rhizobium</taxon>
    </lineage>
</organism>
<name>A0A1L5P262_RHIET</name>
<proteinExistence type="predicted"/>
<accession>A0A1L5P262</accession>
<protein>
    <submittedName>
        <fullName evidence="1">Uncharacterized protein</fullName>
    </submittedName>
</protein>
<dbReference type="EMBL" id="CP017241">
    <property type="protein sequence ID" value="APO74240.1"/>
    <property type="molecule type" value="Genomic_DNA"/>
</dbReference>
<gene>
    <name evidence="1" type="ORF">AM571_CH01404</name>
</gene>
<sequence length="118" mass="13574">MPPFVILYLSNNNIRLSSKPTLLTIIDNIRLDIYCRYSTYCLPIATLRGAMMQTQPPIVEPVRAAIGRDIAREISDFMLVRPGCTRDELREEFSDRQINRYASEAKIIADKRSVRRVA</sequence>
<dbReference type="Proteomes" id="UP000185109">
    <property type="component" value="Chromosome"/>
</dbReference>
<evidence type="ECO:0000313" key="2">
    <source>
        <dbReference type="Proteomes" id="UP000185109"/>
    </source>
</evidence>